<reference evidence="2 3" key="1">
    <citation type="submission" date="2019-07" db="EMBL/GenBank/DDBJ databases">
        <title>Whole genome shotgun sequence of Microvirga aerophila NBRC 106136.</title>
        <authorList>
            <person name="Hosoyama A."/>
            <person name="Uohara A."/>
            <person name="Ohji S."/>
            <person name="Ichikawa N."/>
        </authorList>
    </citation>
    <scope>NUCLEOTIDE SEQUENCE [LARGE SCALE GENOMIC DNA]</scope>
    <source>
        <strain evidence="2 3">NBRC 106136</strain>
    </source>
</reference>
<evidence type="ECO:0000313" key="2">
    <source>
        <dbReference type="EMBL" id="GEO12982.1"/>
    </source>
</evidence>
<comment type="caution">
    <text evidence="2">The sequence shown here is derived from an EMBL/GenBank/DDBJ whole genome shotgun (WGS) entry which is preliminary data.</text>
</comment>
<proteinExistence type="predicted"/>
<feature type="region of interest" description="Disordered" evidence="1">
    <location>
        <begin position="77"/>
        <end position="109"/>
    </location>
</feature>
<organism evidence="2 3">
    <name type="scientific">Microvirga aerophila</name>
    <dbReference type="NCBI Taxonomy" id="670291"/>
    <lineage>
        <taxon>Bacteria</taxon>
        <taxon>Pseudomonadati</taxon>
        <taxon>Pseudomonadota</taxon>
        <taxon>Alphaproteobacteria</taxon>
        <taxon>Hyphomicrobiales</taxon>
        <taxon>Methylobacteriaceae</taxon>
        <taxon>Microvirga</taxon>
    </lineage>
</organism>
<evidence type="ECO:0000256" key="1">
    <source>
        <dbReference type="SAM" id="MobiDB-lite"/>
    </source>
</evidence>
<dbReference type="AlphaFoldDB" id="A0A512BLZ2"/>
<dbReference type="OrthoDB" id="8000465at2"/>
<feature type="compositionally biased region" description="Basic and acidic residues" evidence="1">
    <location>
        <begin position="97"/>
        <end position="109"/>
    </location>
</feature>
<protein>
    <submittedName>
        <fullName evidence="2">Uncharacterized protein</fullName>
    </submittedName>
</protein>
<evidence type="ECO:0000313" key="3">
    <source>
        <dbReference type="Proteomes" id="UP000321085"/>
    </source>
</evidence>
<accession>A0A512BLZ2</accession>
<dbReference type="EMBL" id="BJYU01000004">
    <property type="protein sequence ID" value="GEO12982.1"/>
    <property type="molecule type" value="Genomic_DNA"/>
</dbReference>
<name>A0A512BLZ2_9HYPH</name>
<sequence length="109" mass="12724">MRPHRRPPKALGIRFPVKPRDIPVEKAARRLHLTCHQFEQLKGGLYARGFPQPDPDTGMYDLKAINRWCGRRHPELFPELTLPQPPDQNKPISNMGERFRAAQERKRHG</sequence>
<dbReference type="RefSeq" id="WP_114185123.1">
    <property type="nucleotide sequence ID" value="NZ_BJYU01000004.1"/>
</dbReference>
<keyword evidence="3" id="KW-1185">Reference proteome</keyword>
<gene>
    <name evidence="2" type="ORF">MAE02_06780</name>
</gene>
<dbReference type="Proteomes" id="UP000321085">
    <property type="component" value="Unassembled WGS sequence"/>
</dbReference>